<evidence type="ECO:0000313" key="3">
    <source>
        <dbReference type="Proteomes" id="UP000283509"/>
    </source>
</evidence>
<protein>
    <submittedName>
        <fullName evidence="2">Uncharacterized protein</fullName>
    </submittedName>
</protein>
<evidence type="ECO:0000313" key="2">
    <source>
        <dbReference type="EMBL" id="ROT66001.1"/>
    </source>
</evidence>
<dbReference type="EMBL" id="QCYY01003002">
    <property type="protein sequence ID" value="ROT66001.1"/>
    <property type="molecule type" value="Genomic_DNA"/>
</dbReference>
<feature type="transmembrane region" description="Helical" evidence="1">
    <location>
        <begin position="307"/>
        <end position="328"/>
    </location>
</feature>
<accession>A0A423SP90</accession>
<comment type="caution">
    <text evidence="2">The sequence shown here is derived from an EMBL/GenBank/DDBJ whole genome shotgun (WGS) entry which is preliminary data.</text>
</comment>
<gene>
    <name evidence="2" type="ORF">C7M84_016008</name>
</gene>
<feature type="transmembrane region" description="Helical" evidence="1">
    <location>
        <begin position="127"/>
        <end position="146"/>
    </location>
</feature>
<feature type="transmembrane region" description="Helical" evidence="1">
    <location>
        <begin position="42"/>
        <end position="65"/>
    </location>
</feature>
<evidence type="ECO:0000256" key="1">
    <source>
        <dbReference type="SAM" id="Phobius"/>
    </source>
</evidence>
<proteinExistence type="predicted"/>
<name>A0A423SP90_PENVA</name>
<keyword evidence="1" id="KW-0472">Membrane</keyword>
<organism evidence="2 3">
    <name type="scientific">Penaeus vannamei</name>
    <name type="common">Whiteleg shrimp</name>
    <name type="synonym">Litopenaeus vannamei</name>
    <dbReference type="NCBI Taxonomy" id="6689"/>
    <lineage>
        <taxon>Eukaryota</taxon>
        <taxon>Metazoa</taxon>
        <taxon>Ecdysozoa</taxon>
        <taxon>Arthropoda</taxon>
        <taxon>Crustacea</taxon>
        <taxon>Multicrustacea</taxon>
        <taxon>Malacostraca</taxon>
        <taxon>Eumalacostraca</taxon>
        <taxon>Eucarida</taxon>
        <taxon>Decapoda</taxon>
        <taxon>Dendrobranchiata</taxon>
        <taxon>Penaeoidea</taxon>
        <taxon>Penaeidae</taxon>
        <taxon>Penaeus</taxon>
    </lineage>
</organism>
<feature type="transmembrane region" description="Helical" evidence="1">
    <location>
        <begin position="166"/>
        <end position="190"/>
    </location>
</feature>
<keyword evidence="1" id="KW-1133">Transmembrane helix</keyword>
<dbReference type="AlphaFoldDB" id="A0A423SP90"/>
<keyword evidence="1" id="KW-0812">Transmembrane</keyword>
<keyword evidence="3" id="KW-1185">Reference proteome</keyword>
<sequence length="378" mass="41423">MARRPCCCRTVFVILGFLRVMGGFPYTCRYKGDRLEVKKCPLAIIWTFLVVSTMMTLSVSCIVHAPNGDDRKTDEISVHILNYITYGVSALFFPYIALRSPRLARAIARMDEANLQLGRRALGQADYVHIVCYAGVILGTCYTSYISVLDLSGLLNFSARQVLYHIPATLCDPIFDITAISLIFLLYFLFKVLSLETEDAVMSKTQISKDRLETPEAAETPRRSASYSTLPLSTSRVRPRAPASLKTVSATCEATQKPIPDAFFATSTTTMPIQCEVLCRVASRRLLMADDLVVEVVDYAGPPVAMILLSSTVNATVMLYLTITILAAGKLSTYYMAYIGVKVLSVVQVTFVPDSLLSKVLVPSAAANGSGRGCQGRL</sequence>
<dbReference type="Proteomes" id="UP000283509">
    <property type="component" value="Unassembled WGS sequence"/>
</dbReference>
<reference evidence="2 3" key="2">
    <citation type="submission" date="2019-01" db="EMBL/GenBank/DDBJ databases">
        <title>The decoding of complex shrimp genome reveals the adaptation for benthos swimmer, frequently molting mechanism and breeding impact on genome.</title>
        <authorList>
            <person name="Sun Y."/>
            <person name="Gao Y."/>
            <person name="Yu Y."/>
        </authorList>
    </citation>
    <scope>NUCLEOTIDE SEQUENCE [LARGE SCALE GENOMIC DNA]</scope>
    <source>
        <tissue evidence="2">Muscle</tissue>
    </source>
</reference>
<feature type="transmembrane region" description="Helical" evidence="1">
    <location>
        <begin position="80"/>
        <end position="98"/>
    </location>
</feature>
<reference evidence="2 3" key="1">
    <citation type="submission" date="2018-04" db="EMBL/GenBank/DDBJ databases">
        <authorList>
            <person name="Zhang X."/>
            <person name="Yuan J."/>
            <person name="Li F."/>
            <person name="Xiang J."/>
        </authorList>
    </citation>
    <scope>NUCLEOTIDE SEQUENCE [LARGE SCALE GENOMIC DNA]</scope>
    <source>
        <tissue evidence="2">Muscle</tissue>
    </source>
</reference>